<evidence type="ECO:0000256" key="6">
    <source>
        <dbReference type="SAM" id="Phobius"/>
    </source>
</evidence>
<dbReference type="PANTHER" id="PTHR30520">
    <property type="entry name" value="FORMATE TRANSPORTER-RELATED"/>
    <property type="match status" value="1"/>
</dbReference>
<feature type="transmembrane region" description="Helical" evidence="6">
    <location>
        <begin position="129"/>
        <end position="150"/>
    </location>
</feature>
<dbReference type="EMBL" id="QFYR01000001">
    <property type="protein sequence ID" value="RAK58169.1"/>
    <property type="molecule type" value="Genomic_DNA"/>
</dbReference>
<dbReference type="InterPro" id="IPR023271">
    <property type="entry name" value="Aquaporin-like"/>
</dbReference>
<dbReference type="AlphaFoldDB" id="A0A328AUA0"/>
<feature type="transmembrane region" description="Helical" evidence="6">
    <location>
        <begin position="242"/>
        <end position="265"/>
    </location>
</feature>
<comment type="subcellular location">
    <subcellularLocation>
        <location evidence="1">Membrane</location>
        <topology evidence="1">Multi-pass membrane protein</topology>
    </subcellularLocation>
</comment>
<evidence type="ECO:0000256" key="5">
    <source>
        <dbReference type="SAM" id="MobiDB-lite"/>
    </source>
</evidence>
<dbReference type="Gene3D" id="1.20.1080.10">
    <property type="entry name" value="Glycerol uptake facilitator protein"/>
    <property type="match status" value="1"/>
</dbReference>
<keyword evidence="3 6" id="KW-1133">Transmembrane helix</keyword>
<sequence>MSERAADSPKLEASEQQQAERHAPLRPLVIHEIIRAEGEVELQRSVWSLSWSGLAAGLSMGFSFATQALLKSDLGEGPGAHALASFGYTLGFLIVVLGRQQLFTESTLTAVLPALTHRNLATWLKTGRLWGVVLAANIVGTWLFATALAWGRPLPAETGPALAELAAATIGNGFWATVLRAVLSGWLIALMVWLLPSAHTAKILVIVAITWVVALAELPHSIAGSVEASYGVLTGAYPFADYLLRFLVPTLLGNVIGGVSLVAMLNHAPLSEEVEDVQDEG</sequence>
<feature type="region of interest" description="Disordered" evidence="5">
    <location>
        <begin position="1"/>
        <end position="20"/>
    </location>
</feature>
<dbReference type="PANTHER" id="PTHR30520:SF2">
    <property type="entry name" value="INNER MEMBRANE PROTEIN YFDC"/>
    <property type="match status" value="1"/>
</dbReference>
<organism evidence="7 8">
    <name type="scientific">Phenylobacterium deserti</name>
    <dbReference type="NCBI Taxonomy" id="1914756"/>
    <lineage>
        <taxon>Bacteria</taxon>
        <taxon>Pseudomonadati</taxon>
        <taxon>Pseudomonadota</taxon>
        <taxon>Alphaproteobacteria</taxon>
        <taxon>Caulobacterales</taxon>
        <taxon>Caulobacteraceae</taxon>
        <taxon>Phenylobacterium</taxon>
    </lineage>
</organism>
<dbReference type="OrthoDB" id="261587at2"/>
<name>A0A328AUA0_9CAUL</name>
<dbReference type="GO" id="GO:0015499">
    <property type="term" value="F:formate transmembrane transporter activity"/>
    <property type="evidence" value="ECO:0007669"/>
    <property type="project" value="TreeGrafter"/>
</dbReference>
<feature type="transmembrane region" description="Helical" evidence="6">
    <location>
        <begin position="174"/>
        <end position="196"/>
    </location>
</feature>
<evidence type="ECO:0000256" key="3">
    <source>
        <dbReference type="ARBA" id="ARBA00022989"/>
    </source>
</evidence>
<comment type="caution">
    <text evidence="7">The sequence shown here is derived from an EMBL/GenBank/DDBJ whole genome shotgun (WGS) entry which is preliminary data.</text>
</comment>
<dbReference type="InterPro" id="IPR000292">
    <property type="entry name" value="For/NO2_transpt"/>
</dbReference>
<dbReference type="GO" id="GO:0005886">
    <property type="term" value="C:plasma membrane"/>
    <property type="evidence" value="ECO:0007669"/>
    <property type="project" value="TreeGrafter"/>
</dbReference>
<evidence type="ECO:0000313" key="8">
    <source>
        <dbReference type="Proteomes" id="UP000249725"/>
    </source>
</evidence>
<keyword evidence="4 6" id="KW-0472">Membrane</keyword>
<feature type="transmembrane region" description="Helical" evidence="6">
    <location>
        <begin position="82"/>
        <end position="98"/>
    </location>
</feature>
<keyword evidence="8" id="KW-1185">Reference proteome</keyword>
<keyword evidence="2 6" id="KW-0812">Transmembrane</keyword>
<gene>
    <name evidence="7" type="ORF">DJ018_01450</name>
</gene>
<feature type="transmembrane region" description="Helical" evidence="6">
    <location>
        <begin position="203"/>
        <end position="222"/>
    </location>
</feature>
<evidence type="ECO:0000256" key="2">
    <source>
        <dbReference type="ARBA" id="ARBA00022692"/>
    </source>
</evidence>
<evidence type="ECO:0000313" key="7">
    <source>
        <dbReference type="EMBL" id="RAK58169.1"/>
    </source>
</evidence>
<evidence type="ECO:0000256" key="1">
    <source>
        <dbReference type="ARBA" id="ARBA00004141"/>
    </source>
</evidence>
<protein>
    <submittedName>
        <fullName evidence="7">Formate/nitrite transporter family protein</fullName>
    </submittedName>
</protein>
<evidence type="ECO:0000256" key="4">
    <source>
        <dbReference type="ARBA" id="ARBA00023136"/>
    </source>
</evidence>
<dbReference type="RefSeq" id="WP_111514619.1">
    <property type="nucleotide sequence ID" value="NZ_QFYR01000001.1"/>
</dbReference>
<dbReference type="Pfam" id="PF01226">
    <property type="entry name" value="Form_Nir_trans"/>
    <property type="match status" value="1"/>
</dbReference>
<dbReference type="Proteomes" id="UP000249725">
    <property type="component" value="Unassembled WGS sequence"/>
</dbReference>
<accession>A0A328AUA0</accession>
<proteinExistence type="predicted"/>
<feature type="transmembrane region" description="Helical" evidence="6">
    <location>
        <begin position="51"/>
        <end position="70"/>
    </location>
</feature>
<reference evidence="8" key="1">
    <citation type="submission" date="2018-05" db="EMBL/GenBank/DDBJ databases">
        <authorList>
            <person name="Li X."/>
        </authorList>
    </citation>
    <scope>NUCLEOTIDE SEQUENCE [LARGE SCALE GENOMIC DNA]</scope>
    <source>
        <strain evidence="8">YIM 73061</strain>
    </source>
</reference>